<organism evidence="12 13">
    <name type="scientific">Ectocarpus siliculosus</name>
    <name type="common">Brown alga</name>
    <name type="synonym">Conferva siliculosa</name>
    <dbReference type="NCBI Taxonomy" id="2880"/>
    <lineage>
        <taxon>Eukaryota</taxon>
        <taxon>Sar</taxon>
        <taxon>Stramenopiles</taxon>
        <taxon>Ochrophyta</taxon>
        <taxon>PX clade</taxon>
        <taxon>Phaeophyceae</taxon>
        <taxon>Ectocarpales</taxon>
        <taxon>Ectocarpaceae</taxon>
        <taxon>Ectocarpus</taxon>
    </lineage>
</organism>
<gene>
    <name evidence="12" type="ORF">Esi_0048_0019</name>
</gene>
<dbReference type="EMBL" id="FN649748">
    <property type="protein sequence ID" value="CBJ26828.1"/>
    <property type="molecule type" value="Genomic_DNA"/>
</dbReference>
<feature type="compositionally biased region" description="Basic residues" evidence="9">
    <location>
        <begin position="1"/>
        <end position="10"/>
    </location>
</feature>
<dbReference type="Pfam" id="PF01145">
    <property type="entry name" value="Band_7"/>
    <property type="match status" value="1"/>
</dbReference>
<comment type="similarity">
    <text evidence="2">Belongs to the band 7/mec-2 family.</text>
</comment>
<dbReference type="PANTHER" id="PTHR15351">
    <property type="entry name" value="ERLIN (ER LIPID RAFT ASSOCIATED PROTEIN) HOMOLOG"/>
    <property type="match status" value="1"/>
</dbReference>
<evidence type="ECO:0000256" key="9">
    <source>
        <dbReference type="SAM" id="MobiDB-lite"/>
    </source>
</evidence>
<dbReference type="eggNOG" id="KOG2962">
    <property type="taxonomic scope" value="Eukaryota"/>
</dbReference>
<feature type="domain" description="Band 7" evidence="11">
    <location>
        <begin position="51"/>
        <end position="220"/>
    </location>
</feature>
<comment type="subcellular location">
    <subcellularLocation>
        <location evidence="1">Endoplasmic reticulum membrane</location>
        <topology evidence="1">Single-pass type II membrane protein</topology>
    </subcellularLocation>
</comment>
<dbReference type="STRING" id="2880.D7G2K3"/>
<evidence type="ECO:0000256" key="5">
    <source>
        <dbReference type="ARBA" id="ARBA00022968"/>
    </source>
</evidence>
<evidence type="ECO:0000256" key="1">
    <source>
        <dbReference type="ARBA" id="ARBA00004648"/>
    </source>
</evidence>
<proteinExistence type="inferred from homology"/>
<name>D7G2K3_ECTSI</name>
<dbReference type="OrthoDB" id="10306163at2759"/>
<protein>
    <submittedName>
        <fullName evidence="12">Similar to SPFH domain family, member 1</fullName>
    </submittedName>
</protein>
<dbReference type="SMART" id="SM00244">
    <property type="entry name" value="PHB"/>
    <property type="match status" value="1"/>
</dbReference>
<evidence type="ECO:0000256" key="8">
    <source>
        <dbReference type="ARBA" id="ARBA00023180"/>
    </source>
</evidence>
<keyword evidence="4" id="KW-0256">Endoplasmic reticulum</keyword>
<reference evidence="12 13" key="1">
    <citation type="journal article" date="2010" name="Nature">
        <title>The Ectocarpus genome and the independent evolution of multicellularity in brown algae.</title>
        <authorList>
            <person name="Cock J.M."/>
            <person name="Sterck L."/>
            <person name="Rouze P."/>
            <person name="Scornet D."/>
            <person name="Allen A.E."/>
            <person name="Amoutzias G."/>
            <person name="Anthouard V."/>
            <person name="Artiguenave F."/>
            <person name="Aury J.M."/>
            <person name="Badger J.H."/>
            <person name="Beszteri B."/>
            <person name="Billiau K."/>
            <person name="Bonnet E."/>
            <person name="Bothwell J.H."/>
            <person name="Bowler C."/>
            <person name="Boyen C."/>
            <person name="Brownlee C."/>
            <person name="Carrano C.J."/>
            <person name="Charrier B."/>
            <person name="Cho G.Y."/>
            <person name="Coelho S.M."/>
            <person name="Collen J."/>
            <person name="Corre E."/>
            <person name="Da Silva C."/>
            <person name="Delage L."/>
            <person name="Delaroque N."/>
            <person name="Dittami S.M."/>
            <person name="Doulbeau S."/>
            <person name="Elias M."/>
            <person name="Farnham G."/>
            <person name="Gachon C.M."/>
            <person name="Gschloessl B."/>
            <person name="Heesch S."/>
            <person name="Jabbari K."/>
            <person name="Jubin C."/>
            <person name="Kawai H."/>
            <person name="Kimura K."/>
            <person name="Kloareg B."/>
            <person name="Kupper F.C."/>
            <person name="Lang D."/>
            <person name="Le Bail A."/>
            <person name="Leblanc C."/>
            <person name="Lerouge P."/>
            <person name="Lohr M."/>
            <person name="Lopez P.J."/>
            <person name="Martens C."/>
            <person name="Maumus F."/>
            <person name="Michel G."/>
            <person name="Miranda-Saavedra D."/>
            <person name="Morales J."/>
            <person name="Moreau H."/>
            <person name="Motomura T."/>
            <person name="Nagasato C."/>
            <person name="Napoli C.A."/>
            <person name="Nelson D.R."/>
            <person name="Nyvall-Collen P."/>
            <person name="Peters A.F."/>
            <person name="Pommier C."/>
            <person name="Potin P."/>
            <person name="Poulain J."/>
            <person name="Quesneville H."/>
            <person name="Read B."/>
            <person name="Rensing S.A."/>
            <person name="Ritter A."/>
            <person name="Rousvoal S."/>
            <person name="Samanta M."/>
            <person name="Samson G."/>
            <person name="Schroeder D.C."/>
            <person name="Segurens B."/>
            <person name="Strittmatter M."/>
            <person name="Tonon T."/>
            <person name="Tregear J.W."/>
            <person name="Valentin K."/>
            <person name="von Dassow P."/>
            <person name="Yamagishi T."/>
            <person name="Van de Peer Y."/>
            <person name="Wincker P."/>
        </authorList>
    </citation>
    <scope>NUCLEOTIDE SEQUENCE [LARGE SCALE GENOMIC DNA]</scope>
    <source>
        <strain evidence="13">Ec32 / CCAP1310/4</strain>
    </source>
</reference>
<evidence type="ECO:0000256" key="10">
    <source>
        <dbReference type="SAM" id="Phobius"/>
    </source>
</evidence>
<evidence type="ECO:0000256" key="7">
    <source>
        <dbReference type="ARBA" id="ARBA00023136"/>
    </source>
</evidence>
<dbReference type="GO" id="GO:0031625">
    <property type="term" value="F:ubiquitin protein ligase binding"/>
    <property type="evidence" value="ECO:0007669"/>
    <property type="project" value="InterPro"/>
</dbReference>
<dbReference type="EMBL" id="FN648685">
    <property type="protein sequence ID" value="CBJ26828.1"/>
    <property type="molecule type" value="Genomic_DNA"/>
</dbReference>
<dbReference type="GO" id="GO:0015485">
    <property type="term" value="F:cholesterol binding"/>
    <property type="evidence" value="ECO:0007669"/>
    <property type="project" value="TreeGrafter"/>
</dbReference>
<keyword evidence="6 10" id="KW-1133">Transmembrane helix</keyword>
<keyword evidence="5" id="KW-0735">Signal-anchor</keyword>
<feature type="region of interest" description="Disordered" evidence="9">
    <location>
        <begin position="1"/>
        <end position="23"/>
    </location>
</feature>
<feature type="compositionally biased region" description="Gly residues" evidence="9">
    <location>
        <begin position="14"/>
        <end position="23"/>
    </location>
</feature>
<keyword evidence="3 10" id="KW-0812">Transmembrane</keyword>
<accession>D7G2K3</accession>
<dbReference type="InParanoid" id="D7G2K3"/>
<dbReference type="Proteomes" id="UP000002630">
    <property type="component" value="Linkage Group LG23"/>
</dbReference>
<dbReference type="GO" id="GO:0032933">
    <property type="term" value="P:SREBP signaling pathway"/>
    <property type="evidence" value="ECO:0007669"/>
    <property type="project" value="TreeGrafter"/>
</dbReference>
<dbReference type="GO" id="GO:0005789">
    <property type="term" value="C:endoplasmic reticulum membrane"/>
    <property type="evidence" value="ECO:0007669"/>
    <property type="project" value="UniProtKB-SubCell"/>
</dbReference>
<evidence type="ECO:0000256" key="4">
    <source>
        <dbReference type="ARBA" id="ARBA00022824"/>
    </source>
</evidence>
<evidence type="ECO:0000313" key="13">
    <source>
        <dbReference type="Proteomes" id="UP000002630"/>
    </source>
</evidence>
<dbReference type="OMA" id="YNMVRNF"/>
<dbReference type="AlphaFoldDB" id="D7G2K3"/>
<dbReference type="InterPro" id="IPR001107">
    <property type="entry name" value="Band_7"/>
</dbReference>
<dbReference type="PANTHER" id="PTHR15351:SF3">
    <property type="entry name" value="ERLIN"/>
    <property type="match status" value="1"/>
</dbReference>
<sequence length="373" mass="40871">MQSDRPRHRAAGAAAGGAGGNSGSAGRTTLMWLAVIGAVCAVAGPVLLSPYAIQSVGEGSVGVLRFGGKLLDEIKAPGYHFVLPFLYELIEVPVNVRTTEVRQVPCGTSGGVLVHFPLVEIIHRLHPASVVSTLKAYEDYEQAWIIDRVRHDVNLLCARHSLHEVHIDKFDQLDDMLVASLKETASLWVPGLMIVAARVAKPTIPPQLHGDFVRVEEEISKLKVAHQHEQLVVRNAEMERSRQVMAAEKDRDIARMTMARQVEETEADLRIHRIQDEMHVARSKDHADAASYSKLREAEGNERRLSPSFLEQARQKALYQNLEAYYGNRMPEYVRVNSNSNGNGNLLDGGEGGSVGSEAARGAAAFWGGRGHG</sequence>
<evidence type="ECO:0000256" key="2">
    <source>
        <dbReference type="ARBA" id="ARBA00008164"/>
    </source>
</evidence>
<evidence type="ECO:0000313" key="12">
    <source>
        <dbReference type="EMBL" id="CBJ26828.1"/>
    </source>
</evidence>
<evidence type="ECO:0000256" key="3">
    <source>
        <dbReference type="ARBA" id="ARBA00022692"/>
    </source>
</evidence>
<keyword evidence="13" id="KW-1185">Reference proteome</keyword>
<keyword evidence="8" id="KW-0325">Glycoprotein</keyword>
<dbReference type="InterPro" id="IPR033294">
    <property type="entry name" value="Erlin1/2"/>
</dbReference>
<keyword evidence="7 10" id="KW-0472">Membrane</keyword>
<feature type="transmembrane region" description="Helical" evidence="10">
    <location>
        <begin position="30"/>
        <end position="53"/>
    </location>
</feature>
<evidence type="ECO:0000256" key="6">
    <source>
        <dbReference type="ARBA" id="ARBA00022989"/>
    </source>
</evidence>
<evidence type="ECO:0000259" key="11">
    <source>
        <dbReference type="SMART" id="SM00244"/>
    </source>
</evidence>